<dbReference type="PANTHER" id="PTHR34406">
    <property type="entry name" value="PROTEIN YCEI"/>
    <property type="match status" value="1"/>
</dbReference>
<accession>A0A347VT08</accession>
<dbReference type="InterPro" id="IPR007372">
    <property type="entry name" value="Lipid/polyisoprenoid-bd_YceI"/>
</dbReference>
<dbReference type="AlphaFoldDB" id="A0A347VT08"/>
<proteinExistence type="predicted"/>
<evidence type="ECO:0000313" key="6">
    <source>
        <dbReference type="Proteomes" id="UP000477070"/>
    </source>
</evidence>
<reference evidence="4 5" key="1">
    <citation type="journal article" date="2014" name="Genome Announc.">
        <title>Draft genome sequences of eight enterohepatic helicobacter species isolated from both laboratory and wild rodents.</title>
        <authorList>
            <person name="Sheh A."/>
            <person name="Shen Z."/>
            <person name="Fox J.G."/>
        </authorList>
    </citation>
    <scope>NUCLEOTIDE SEQUENCE [LARGE SCALE GENOMIC DNA]</scope>
    <source>
        <strain evidence="4 5">MIT 97-6194</strain>
    </source>
</reference>
<dbReference type="EMBL" id="QBIU01000001">
    <property type="protein sequence ID" value="MWV69391.1"/>
    <property type="molecule type" value="Genomic_DNA"/>
</dbReference>
<dbReference type="Proteomes" id="UP000477070">
    <property type="component" value="Unassembled WGS sequence"/>
</dbReference>
<feature type="chain" id="PRO_5033780630" evidence="1">
    <location>
        <begin position="25"/>
        <end position="191"/>
    </location>
</feature>
<reference evidence="4 5" key="2">
    <citation type="journal article" date="2016" name="Infect. Immun.">
        <title>Helicobacter saguini, a Novel Helicobacter Isolated from Cotton-Top Tamarins with Ulcerative Colitis, Has Proinflammatory Properties and Induces Typhlocolitis and Dysplasia in Gnotobiotic IL-10-/- Mice.</title>
        <authorList>
            <person name="Shen Z."/>
            <person name="Mannion A."/>
            <person name="Whary M.T."/>
            <person name="Muthupalani S."/>
            <person name="Sheh A."/>
            <person name="Feng Y."/>
            <person name="Gong G."/>
            <person name="Vandamme P."/>
            <person name="Holcombe H.R."/>
            <person name="Paster B.J."/>
            <person name="Fox J.G."/>
        </authorList>
    </citation>
    <scope>NUCLEOTIDE SEQUENCE [LARGE SCALE GENOMIC DNA]</scope>
    <source>
        <strain evidence="4 5">MIT 97-6194</strain>
    </source>
</reference>
<protein>
    <submittedName>
        <fullName evidence="4">Polyisoprenoid-binding protein</fullName>
    </submittedName>
</protein>
<dbReference type="PANTHER" id="PTHR34406:SF1">
    <property type="entry name" value="PROTEIN YCEI"/>
    <property type="match status" value="1"/>
</dbReference>
<feature type="domain" description="Lipid/polyisoprenoid-binding YceI-like" evidence="2">
    <location>
        <begin position="26"/>
        <end position="189"/>
    </location>
</feature>
<evidence type="ECO:0000313" key="4">
    <source>
        <dbReference type="EMBL" id="TLD95042.1"/>
    </source>
</evidence>
<feature type="signal peptide" evidence="1">
    <location>
        <begin position="1"/>
        <end position="24"/>
    </location>
</feature>
<name>A0A347VT08_9HELI</name>
<gene>
    <name evidence="3" type="ORF">DCO61_05060</name>
    <name evidence="4" type="ORF">LS64_003795</name>
</gene>
<dbReference type="Proteomes" id="UP000029714">
    <property type="component" value="Unassembled WGS sequence"/>
</dbReference>
<comment type="caution">
    <text evidence="4">The sequence shown here is derived from an EMBL/GenBank/DDBJ whole genome shotgun (WGS) entry which is preliminary data.</text>
</comment>
<sequence length="191" mass="20224">MRKIFVSTILAGFVGFGSFTALNAASYTADVAHSSVAFKVSHMVVSTVDGNFNKFSGEAEIDKGVLKSINGEIEIASVNTRNDGRDKHLQGADFFDAAKFPTGTLKSTKITKVKNGVKVEADLTLHGVTKKVVLNGELKGPGVNEMTKKELYGLTLNGQINRKDFGIGATSGSASIGEQVEINISLELAAK</sequence>
<evidence type="ECO:0000313" key="3">
    <source>
        <dbReference type="EMBL" id="MWV69391.1"/>
    </source>
</evidence>
<reference evidence="3 6" key="4">
    <citation type="submission" date="2019-12" db="EMBL/GenBank/DDBJ databases">
        <title>Multi-Generational Helicobacter saguini Isolates.</title>
        <authorList>
            <person name="Mannion A."/>
            <person name="Shen Z."/>
            <person name="Fox J.G."/>
        </authorList>
    </citation>
    <scope>NUCLEOTIDE SEQUENCE [LARGE SCALE GENOMIC DNA]</scope>
    <source>
        <strain evidence="3">16-048</strain>
        <strain evidence="6">16-048 (F4)</strain>
    </source>
</reference>
<dbReference type="Gene3D" id="2.40.128.110">
    <property type="entry name" value="Lipid/polyisoprenoid-binding, YceI-like"/>
    <property type="match status" value="1"/>
</dbReference>
<dbReference type="InterPro" id="IPR036761">
    <property type="entry name" value="TTHA0802/YceI-like_sf"/>
</dbReference>
<evidence type="ECO:0000256" key="1">
    <source>
        <dbReference type="SAM" id="SignalP"/>
    </source>
</evidence>
<dbReference type="SMART" id="SM00867">
    <property type="entry name" value="YceI"/>
    <property type="match status" value="1"/>
</dbReference>
<organism evidence="4 5">
    <name type="scientific">Helicobacter saguini</name>
    <dbReference type="NCBI Taxonomy" id="1548018"/>
    <lineage>
        <taxon>Bacteria</taxon>
        <taxon>Pseudomonadati</taxon>
        <taxon>Campylobacterota</taxon>
        <taxon>Epsilonproteobacteria</taxon>
        <taxon>Campylobacterales</taxon>
        <taxon>Helicobacteraceae</taxon>
        <taxon>Helicobacter</taxon>
    </lineage>
</organism>
<dbReference type="RefSeq" id="WP_034572297.1">
    <property type="nucleotide sequence ID" value="NZ_JRMP02000004.1"/>
</dbReference>
<evidence type="ECO:0000259" key="2">
    <source>
        <dbReference type="SMART" id="SM00867"/>
    </source>
</evidence>
<dbReference type="SUPFAM" id="SSF101874">
    <property type="entry name" value="YceI-like"/>
    <property type="match status" value="1"/>
</dbReference>
<dbReference type="EMBL" id="JRMP02000004">
    <property type="protein sequence ID" value="TLD95042.1"/>
    <property type="molecule type" value="Genomic_DNA"/>
</dbReference>
<dbReference type="OrthoDB" id="9811006at2"/>
<reference evidence="4" key="3">
    <citation type="submission" date="2018-04" db="EMBL/GenBank/DDBJ databases">
        <authorList>
            <person name="Sheh A."/>
            <person name="Shen Z."/>
            <person name="Mannion A.J."/>
            <person name="Fox J.G."/>
        </authorList>
    </citation>
    <scope>NUCLEOTIDE SEQUENCE</scope>
    <source>
        <strain evidence="4">MIT 97-6194</strain>
    </source>
</reference>
<dbReference type="Pfam" id="PF04264">
    <property type="entry name" value="YceI"/>
    <property type="match status" value="1"/>
</dbReference>
<evidence type="ECO:0000313" key="5">
    <source>
        <dbReference type="Proteomes" id="UP000029714"/>
    </source>
</evidence>
<keyword evidence="1" id="KW-0732">Signal</keyword>
<keyword evidence="5" id="KW-1185">Reference proteome</keyword>